<evidence type="ECO:0000313" key="1">
    <source>
        <dbReference type="EMBL" id="KAI8566646.1"/>
    </source>
</evidence>
<sequence>MAMQESPVESKITAQGTVSIVSSIPDAFLTIHCRSSSGKDLGAKSIPFNGKFTWNVSVGGKNEVYDCGLGVEGLHGHFSLFDAGRDLTRDRCGIDDFACLWRHKKKKENMSCLRGCGIFLALALIMATHQLPPVESLVLITGQVRVSNGFPSPLLLHCSSDTVNLGDQTIRGGAHFEWTVRVVVGKSNVYSCDLVSGNKRGRFVLFDPKKELSDEVCGTRDFYCDWKLTDGGLSLYYRKTGEYVLQYPF</sequence>
<comment type="caution">
    <text evidence="1">The sequence shown here is derived from an EMBL/GenBank/DDBJ whole genome shotgun (WGS) entry which is preliminary data.</text>
</comment>
<protein>
    <submittedName>
        <fullName evidence="1">Uncharacterized protein</fullName>
    </submittedName>
</protein>
<proteinExistence type="predicted"/>
<gene>
    <name evidence="1" type="ORF">RHMOL_Rhmol02G0057800</name>
</gene>
<evidence type="ECO:0000313" key="2">
    <source>
        <dbReference type="Proteomes" id="UP001062846"/>
    </source>
</evidence>
<reference evidence="1" key="1">
    <citation type="submission" date="2022-02" db="EMBL/GenBank/DDBJ databases">
        <title>Plant Genome Project.</title>
        <authorList>
            <person name="Zhang R.-G."/>
        </authorList>
    </citation>
    <scope>NUCLEOTIDE SEQUENCE</scope>
    <source>
        <strain evidence="1">AT1</strain>
    </source>
</reference>
<dbReference type="Proteomes" id="UP001062846">
    <property type="component" value="Chromosome 2"/>
</dbReference>
<dbReference type="EMBL" id="CM046389">
    <property type="protein sequence ID" value="KAI8566646.1"/>
    <property type="molecule type" value="Genomic_DNA"/>
</dbReference>
<keyword evidence="2" id="KW-1185">Reference proteome</keyword>
<name>A0ACC0PND1_RHOML</name>
<organism evidence="1 2">
    <name type="scientific">Rhododendron molle</name>
    <name type="common">Chinese azalea</name>
    <name type="synonym">Azalea mollis</name>
    <dbReference type="NCBI Taxonomy" id="49168"/>
    <lineage>
        <taxon>Eukaryota</taxon>
        <taxon>Viridiplantae</taxon>
        <taxon>Streptophyta</taxon>
        <taxon>Embryophyta</taxon>
        <taxon>Tracheophyta</taxon>
        <taxon>Spermatophyta</taxon>
        <taxon>Magnoliopsida</taxon>
        <taxon>eudicotyledons</taxon>
        <taxon>Gunneridae</taxon>
        <taxon>Pentapetalae</taxon>
        <taxon>asterids</taxon>
        <taxon>Ericales</taxon>
        <taxon>Ericaceae</taxon>
        <taxon>Ericoideae</taxon>
        <taxon>Rhodoreae</taxon>
        <taxon>Rhododendron</taxon>
    </lineage>
</organism>
<accession>A0ACC0PND1</accession>